<dbReference type="AlphaFoldDB" id="A0A2H0YQV5"/>
<comment type="caution">
    <text evidence="4">The sequence shown here is derived from an EMBL/GenBank/DDBJ whole genome shotgun (WGS) entry which is preliminary data.</text>
</comment>
<dbReference type="InterPro" id="IPR051422">
    <property type="entry name" value="AlkB_tRNA_MeTrf/Diox"/>
</dbReference>
<name>A0A2H0YQV5_9BACT</name>
<gene>
    <name evidence="4" type="ORF">COT26_00990</name>
</gene>
<reference evidence="5" key="1">
    <citation type="submission" date="2017-09" db="EMBL/GenBank/DDBJ databases">
        <title>Depth-based differentiation of microbial function through sediment-hosted aquifers and enrichment of novel symbionts in the deep terrestrial subsurface.</title>
        <authorList>
            <person name="Probst A.J."/>
            <person name="Ladd B."/>
            <person name="Jarett J.K."/>
            <person name="Geller-Mcgrath D.E."/>
            <person name="Sieber C.M.K."/>
            <person name="Emerson J.B."/>
            <person name="Anantharaman K."/>
            <person name="Thomas B.C."/>
            <person name="Malmstrom R."/>
            <person name="Stieglmeier M."/>
            <person name="Klingl A."/>
            <person name="Woyke T."/>
            <person name="Ryan C.M."/>
            <person name="Banfield J.F."/>
        </authorList>
    </citation>
    <scope>NUCLEOTIDE SEQUENCE [LARGE SCALE GENOMIC DNA]</scope>
</reference>
<sequence length="242" mass="28617">MDKNFAEKTIASNQKLYNLIAGQFSETRKFNWLDFEKFLNYIKENDQVLDVGCGNGRFCKLLAKKNTHYQGLDFSEKLIEIARQKYPSQHFQVGSILDLPYADQTFDVVVCIATLHHIPSKDFRLKAMQEMSRILKPDGYLLMLNWNLWQFGWWKLHFKIAIKKIFYGLPIDFRDIFRPWRNSQGEIIGKRYIHGFSFLELKKLGQVCNLKALKQFSNIKGKKTHWLKGYNLVSIFQKNHLK</sequence>
<evidence type="ECO:0000256" key="2">
    <source>
        <dbReference type="ARBA" id="ARBA00022679"/>
    </source>
</evidence>
<organism evidence="4 5">
    <name type="scientific">Candidatus Kerfeldbacteria bacterium CG08_land_8_20_14_0_20_43_14</name>
    <dbReference type="NCBI Taxonomy" id="2014246"/>
    <lineage>
        <taxon>Bacteria</taxon>
        <taxon>Candidatus Kerfeldiibacteriota</taxon>
    </lineage>
</organism>
<evidence type="ECO:0000259" key="3">
    <source>
        <dbReference type="Pfam" id="PF08241"/>
    </source>
</evidence>
<protein>
    <recommendedName>
        <fullName evidence="3">Methyltransferase type 11 domain-containing protein</fullName>
    </recommendedName>
</protein>
<dbReference type="GO" id="GO:0008175">
    <property type="term" value="F:tRNA methyltransferase activity"/>
    <property type="evidence" value="ECO:0007669"/>
    <property type="project" value="UniProtKB-ARBA"/>
</dbReference>
<dbReference type="GO" id="GO:0008757">
    <property type="term" value="F:S-adenosylmethionine-dependent methyltransferase activity"/>
    <property type="evidence" value="ECO:0007669"/>
    <property type="project" value="InterPro"/>
</dbReference>
<dbReference type="Pfam" id="PF08241">
    <property type="entry name" value="Methyltransf_11"/>
    <property type="match status" value="1"/>
</dbReference>
<dbReference type="EMBL" id="PEXW01000020">
    <property type="protein sequence ID" value="PIS40881.1"/>
    <property type="molecule type" value="Genomic_DNA"/>
</dbReference>
<dbReference type="SUPFAM" id="SSF53335">
    <property type="entry name" value="S-adenosyl-L-methionine-dependent methyltransferases"/>
    <property type="match status" value="1"/>
</dbReference>
<dbReference type="GO" id="GO:0006400">
    <property type="term" value="P:tRNA modification"/>
    <property type="evidence" value="ECO:0007669"/>
    <property type="project" value="UniProtKB-ARBA"/>
</dbReference>
<dbReference type="GO" id="GO:0032259">
    <property type="term" value="P:methylation"/>
    <property type="evidence" value="ECO:0007669"/>
    <property type="project" value="UniProtKB-KW"/>
</dbReference>
<accession>A0A2H0YQV5</accession>
<evidence type="ECO:0000313" key="4">
    <source>
        <dbReference type="EMBL" id="PIS40881.1"/>
    </source>
</evidence>
<evidence type="ECO:0000256" key="1">
    <source>
        <dbReference type="ARBA" id="ARBA00022603"/>
    </source>
</evidence>
<dbReference type="CDD" id="cd02440">
    <property type="entry name" value="AdoMet_MTases"/>
    <property type="match status" value="1"/>
</dbReference>
<dbReference type="Proteomes" id="UP000236845">
    <property type="component" value="Unassembled WGS sequence"/>
</dbReference>
<feature type="domain" description="Methyltransferase type 11" evidence="3">
    <location>
        <begin position="49"/>
        <end position="142"/>
    </location>
</feature>
<dbReference type="PANTHER" id="PTHR13069:SF21">
    <property type="entry name" value="ALKYLATED DNA REPAIR PROTEIN ALKB HOMOLOG 8"/>
    <property type="match status" value="1"/>
</dbReference>
<dbReference type="PANTHER" id="PTHR13069">
    <property type="entry name" value="ALKYLATED DNA REPAIR PROTEIN ALKB HOMOLOG 8"/>
    <property type="match status" value="1"/>
</dbReference>
<dbReference type="Gene3D" id="3.40.50.150">
    <property type="entry name" value="Vaccinia Virus protein VP39"/>
    <property type="match status" value="1"/>
</dbReference>
<evidence type="ECO:0000313" key="5">
    <source>
        <dbReference type="Proteomes" id="UP000236845"/>
    </source>
</evidence>
<dbReference type="InterPro" id="IPR013216">
    <property type="entry name" value="Methyltransf_11"/>
</dbReference>
<dbReference type="InterPro" id="IPR029063">
    <property type="entry name" value="SAM-dependent_MTases_sf"/>
</dbReference>
<keyword evidence="2" id="KW-0808">Transferase</keyword>
<keyword evidence="1" id="KW-0489">Methyltransferase</keyword>
<proteinExistence type="predicted"/>